<dbReference type="GO" id="GO:0015074">
    <property type="term" value="P:DNA integration"/>
    <property type="evidence" value="ECO:0007669"/>
    <property type="project" value="InterPro"/>
</dbReference>
<dbReference type="EMBL" id="JWZT01001860">
    <property type="protein sequence ID" value="KII71101.1"/>
    <property type="molecule type" value="Genomic_DNA"/>
</dbReference>
<proteinExistence type="predicted"/>
<dbReference type="InterPro" id="IPR050951">
    <property type="entry name" value="Retrovirus_Pol_polyprotein"/>
</dbReference>
<keyword evidence="3" id="KW-1185">Reference proteome</keyword>
<evidence type="ECO:0000259" key="1">
    <source>
        <dbReference type="PROSITE" id="PS50994"/>
    </source>
</evidence>
<dbReference type="OrthoDB" id="5982225at2759"/>
<dbReference type="InterPro" id="IPR036397">
    <property type="entry name" value="RNaseH_sf"/>
</dbReference>
<comment type="caution">
    <text evidence="2">The sequence shown here is derived from an EMBL/GenBank/DDBJ whole genome shotgun (WGS) entry which is preliminary data.</text>
</comment>
<dbReference type="PROSITE" id="PS50994">
    <property type="entry name" value="INTEGRASE"/>
    <property type="match status" value="1"/>
</dbReference>
<evidence type="ECO:0000313" key="3">
    <source>
        <dbReference type="Proteomes" id="UP000031668"/>
    </source>
</evidence>
<accession>A0A0C2MUU9</accession>
<dbReference type="InterPro" id="IPR001584">
    <property type="entry name" value="Integrase_cat-core"/>
</dbReference>
<name>A0A0C2MUU9_THEKT</name>
<sequence length="264" mass="30554">MRCVYCQASKNGDPTKAKPHAWPLVSRLFKRIHIDIATPQAGHNYLIIVDAYSKWPEIYPMDNMSSTVVIESLRNLFARFGIPECIVSDSKRQFVSNDLEEFLNSNNVKRIKSAPFHQATIGLAERFIQTFKRAVIERDSFTSKDLENFLMGYRSSPRAITKISPYSIVFNRPMRKKLNTLISKQSEDLQSANQRTTELKVNEHVYIKFYNANTHCWKAGKVSARMGPVTYQVTVDGKIYRRHIDQLKARLIILPEREEEQNQP</sequence>
<dbReference type="OMA" id="IHIDIAT"/>
<organism evidence="2 3">
    <name type="scientific">Thelohanellus kitauei</name>
    <name type="common">Myxosporean</name>
    <dbReference type="NCBI Taxonomy" id="669202"/>
    <lineage>
        <taxon>Eukaryota</taxon>
        <taxon>Metazoa</taxon>
        <taxon>Cnidaria</taxon>
        <taxon>Myxozoa</taxon>
        <taxon>Myxosporea</taxon>
        <taxon>Bivalvulida</taxon>
        <taxon>Platysporina</taxon>
        <taxon>Myxobolidae</taxon>
        <taxon>Thelohanellus</taxon>
    </lineage>
</organism>
<protein>
    <submittedName>
        <fullName evidence="2">Gag-Pol polyprotein</fullName>
    </submittedName>
</protein>
<reference evidence="2 3" key="1">
    <citation type="journal article" date="2014" name="Genome Biol. Evol.">
        <title>The genome of the myxosporean Thelohanellus kitauei shows adaptations to nutrient acquisition within its fish host.</title>
        <authorList>
            <person name="Yang Y."/>
            <person name="Xiong J."/>
            <person name="Zhou Z."/>
            <person name="Huo F."/>
            <person name="Miao W."/>
            <person name="Ran C."/>
            <person name="Liu Y."/>
            <person name="Zhang J."/>
            <person name="Feng J."/>
            <person name="Wang M."/>
            <person name="Wang M."/>
            <person name="Wang L."/>
            <person name="Yao B."/>
        </authorList>
    </citation>
    <scope>NUCLEOTIDE SEQUENCE [LARGE SCALE GENOMIC DNA]</scope>
    <source>
        <strain evidence="2">Wuqing</strain>
    </source>
</reference>
<dbReference type="Gene3D" id="3.30.420.10">
    <property type="entry name" value="Ribonuclease H-like superfamily/Ribonuclease H"/>
    <property type="match status" value="1"/>
</dbReference>
<dbReference type="AlphaFoldDB" id="A0A0C2MUU9"/>
<feature type="domain" description="Integrase catalytic" evidence="1">
    <location>
        <begin position="15"/>
        <end position="181"/>
    </location>
</feature>
<dbReference type="PANTHER" id="PTHR37984:SF5">
    <property type="entry name" value="PROTEIN NYNRIN-LIKE"/>
    <property type="match status" value="1"/>
</dbReference>
<dbReference type="SUPFAM" id="SSF53098">
    <property type="entry name" value="Ribonuclease H-like"/>
    <property type="match status" value="1"/>
</dbReference>
<evidence type="ECO:0000313" key="2">
    <source>
        <dbReference type="EMBL" id="KII71101.1"/>
    </source>
</evidence>
<dbReference type="PANTHER" id="PTHR37984">
    <property type="entry name" value="PROTEIN CBG26694"/>
    <property type="match status" value="1"/>
</dbReference>
<dbReference type="FunFam" id="3.30.420.10:FF:000063">
    <property type="entry name" value="Retrovirus-related Pol polyprotein from transposon 297-like Protein"/>
    <property type="match status" value="1"/>
</dbReference>
<dbReference type="Proteomes" id="UP000031668">
    <property type="component" value="Unassembled WGS sequence"/>
</dbReference>
<dbReference type="GO" id="GO:0003676">
    <property type="term" value="F:nucleic acid binding"/>
    <property type="evidence" value="ECO:0007669"/>
    <property type="project" value="InterPro"/>
</dbReference>
<gene>
    <name evidence="2" type="ORF">RF11_04746</name>
</gene>
<dbReference type="Pfam" id="PF00665">
    <property type="entry name" value="rve"/>
    <property type="match status" value="1"/>
</dbReference>
<dbReference type="InterPro" id="IPR012337">
    <property type="entry name" value="RNaseH-like_sf"/>
</dbReference>